<organism evidence="2 3">
    <name type="scientific">Emydomyces testavorans</name>
    <dbReference type="NCBI Taxonomy" id="2070801"/>
    <lineage>
        <taxon>Eukaryota</taxon>
        <taxon>Fungi</taxon>
        <taxon>Dikarya</taxon>
        <taxon>Ascomycota</taxon>
        <taxon>Pezizomycotina</taxon>
        <taxon>Eurotiomycetes</taxon>
        <taxon>Eurotiomycetidae</taxon>
        <taxon>Onygenales</taxon>
        <taxon>Nannizziopsiaceae</taxon>
        <taxon>Emydomyces</taxon>
    </lineage>
</organism>
<feature type="compositionally biased region" description="Low complexity" evidence="1">
    <location>
        <begin position="149"/>
        <end position="165"/>
    </location>
</feature>
<keyword evidence="3" id="KW-1185">Reference proteome</keyword>
<evidence type="ECO:0000313" key="3">
    <source>
        <dbReference type="Proteomes" id="UP001219355"/>
    </source>
</evidence>
<gene>
    <name evidence="2" type="ORF">PRK78_007338</name>
</gene>
<proteinExistence type="predicted"/>
<dbReference type="AlphaFoldDB" id="A0AAF0IMK7"/>
<dbReference type="EMBL" id="CP120631">
    <property type="protein sequence ID" value="WEW61841.1"/>
    <property type="molecule type" value="Genomic_DNA"/>
</dbReference>
<evidence type="ECO:0000256" key="1">
    <source>
        <dbReference type="SAM" id="MobiDB-lite"/>
    </source>
</evidence>
<protein>
    <submittedName>
        <fullName evidence="2">Uncharacterized protein</fullName>
    </submittedName>
</protein>
<feature type="compositionally biased region" description="Basic and acidic residues" evidence="1">
    <location>
        <begin position="27"/>
        <end position="44"/>
    </location>
</feature>
<feature type="compositionally biased region" description="Basic and acidic residues" evidence="1">
    <location>
        <begin position="60"/>
        <end position="93"/>
    </location>
</feature>
<feature type="compositionally biased region" description="Basic and acidic residues" evidence="1">
    <location>
        <begin position="130"/>
        <end position="143"/>
    </location>
</feature>
<feature type="region of interest" description="Disordered" evidence="1">
    <location>
        <begin position="15"/>
        <end position="218"/>
    </location>
</feature>
<dbReference type="SMART" id="SM00726">
    <property type="entry name" value="UIM"/>
    <property type="match status" value="3"/>
</dbReference>
<reference evidence="2" key="1">
    <citation type="submission" date="2023-03" db="EMBL/GenBank/DDBJ databases">
        <title>Emydomyces testavorans Genome Sequence.</title>
        <authorList>
            <person name="Hoyer L."/>
        </authorList>
    </citation>
    <scope>NUCLEOTIDE SEQUENCE</scope>
    <source>
        <strain evidence="2">16-2883</strain>
    </source>
</reference>
<accession>A0AAF0IMK7</accession>
<name>A0AAF0IMK7_9EURO</name>
<dbReference type="Proteomes" id="UP001219355">
    <property type="component" value="Chromosome 5"/>
</dbReference>
<dbReference type="InterPro" id="IPR003903">
    <property type="entry name" value="UIM_dom"/>
</dbReference>
<feature type="region of interest" description="Disordered" evidence="1">
    <location>
        <begin position="260"/>
        <end position="280"/>
    </location>
</feature>
<sequence length="347" mass="39466">MDEEEYLQRALEENLRLHEQRQQSFEETQRRQREAEERLLRESEAAAARARRVTDDEDDQLRLAMERSAADEEARTRRIQEERERLLQLDREFGSGSGSRNGHRRSGNENMASAHGRSTPPARSRSHAPTRQEHITTAEETRQPRRQNTIPSITGPSSSSQPRQRSTVRETALSHMNSFRQSLSRRRSSAAAAAAAVAPHNSYRPRRQHSTNQFTPRNPAAYSLDEIYARSLNDAFPRGPFRPRGADAVFEAALQAAINESAQQTRDEEEEAVRRSRGVPTYEEACRMPRYRAPRGATYVFQGPKEVVIENGNGEGEEMRVKVVGEMDLAEAMRVANQNFRQGGGRE</sequence>
<evidence type="ECO:0000313" key="2">
    <source>
        <dbReference type="EMBL" id="WEW61841.1"/>
    </source>
</evidence>